<dbReference type="VEuPathDB" id="FungiDB:P175DRAFT_0503068"/>
<dbReference type="PANTHER" id="PTHR45649:SF14">
    <property type="entry name" value="GABA PERMEASE"/>
    <property type="match status" value="1"/>
</dbReference>
<evidence type="ECO:0000256" key="1">
    <source>
        <dbReference type="ARBA" id="ARBA00004141"/>
    </source>
</evidence>
<feature type="transmembrane region" description="Helical" evidence="7">
    <location>
        <begin position="281"/>
        <end position="301"/>
    </location>
</feature>
<dbReference type="InterPro" id="IPR002293">
    <property type="entry name" value="AA/rel_permease1"/>
</dbReference>
<feature type="transmembrane region" description="Helical" evidence="7">
    <location>
        <begin position="410"/>
        <end position="435"/>
    </location>
</feature>
<feature type="transmembrane region" description="Helical" evidence="7">
    <location>
        <begin position="485"/>
        <end position="504"/>
    </location>
</feature>
<feature type="transmembrane region" description="Helical" evidence="7">
    <location>
        <begin position="239"/>
        <end position="260"/>
    </location>
</feature>
<dbReference type="AlphaFoldDB" id="A0A2T5LTD0"/>
<dbReference type="PIRSF" id="PIRSF006060">
    <property type="entry name" value="AA_transporter"/>
    <property type="match status" value="1"/>
</dbReference>
<comment type="caution">
    <text evidence="8">The sequence shown here is derived from an EMBL/GenBank/DDBJ whole genome shotgun (WGS) entry which is preliminary data.</text>
</comment>
<feature type="transmembrane region" description="Helical" evidence="7">
    <location>
        <begin position="47"/>
        <end position="69"/>
    </location>
</feature>
<feature type="transmembrane region" description="Helical" evidence="7">
    <location>
        <begin position="170"/>
        <end position="189"/>
    </location>
</feature>
<evidence type="ECO:0000256" key="7">
    <source>
        <dbReference type="SAM" id="Phobius"/>
    </source>
</evidence>
<evidence type="ECO:0000256" key="5">
    <source>
        <dbReference type="ARBA" id="ARBA00023136"/>
    </source>
</evidence>
<gene>
    <name evidence="8" type="ORF">P175DRAFT_0503068</name>
</gene>
<dbReference type="OrthoDB" id="3257095at2759"/>
<dbReference type="GO" id="GO:0022857">
    <property type="term" value="F:transmembrane transporter activity"/>
    <property type="evidence" value="ECO:0007669"/>
    <property type="project" value="InterPro"/>
</dbReference>
<evidence type="ECO:0008006" key="10">
    <source>
        <dbReference type="Google" id="ProtNLM"/>
    </source>
</evidence>
<dbReference type="PROSITE" id="PS00218">
    <property type="entry name" value="AMINO_ACID_PERMEASE_1"/>
    <property type="match status" value="1"/>
</dbReference>
<dbReference type="PANTHER" id="PTHR45649">
    <property type="entry name" value="AMINO-ACID PERMEASE BAT1"/>
    <property type="match status" value="1"/>
</dbReference>
<feature type="transmembrane region" description="Helical" evidence="7">
    <location>
        <begin position="126"/>
        <end position="150"/>
    </location>
</feature>
<feature type="transmembrane region" description="Helical" evidence="7">
    <location>
        <begin position="332"/>
        <end position="361"/>
    </location>
</feature>
<protein>
    <recommendedName>
        <fullName evidence="10">Amino acid permease/ SLC12A domain-containing protein</fullName>
    </recommendedName>
</protein>
<feature type="region of interest" description="Disordered" evidence="6">
    <location>
        <begin position="1"/>
        <end position="35"/>
    </location>
</feature>
<dbReference type="GO" id="GO:0016020">
    <property type="term" value="C:membrane"/>
    <property type="evidence" value="ECO:0007669"/>
    <property type="project" value="UniProtKB-SubCell"/>
</dbReference>
<evidence type="ECO:0000256" key="3">
    <source>
        <dbReference type="ARBA" id="ARBA00022692"/>
    </source>
</evidence>
<dbReference type="GeneID" id="63814425"/>
<organism evidence="8 9">
    <name type="scientific">Aspergillus ochraceoroseus IBT 24754</name>
    <dbReference type="NCBI Taxonomy" id="1392256"/>
    <lineage>
        <taxon>Eukaryota</taxon>
        <taxon>Fungi</taxon>
        <taxon>Dikarya</taxon>
        <taxon>Ascomycota</taxon>
        <taxon>Pezizomycotina</taxon>
        <taxon>Eurotiomycetes</taxon>
        <taxon>Eurotiomycetidae</taxon>
        <taxon>Eurotiales</taxon>
        <taxon>Aspergillaceae</taxon>
        <taxon>Aspergillus</taxon>
        <taxon>Aspergillus subgen. Nidulantes</taxon>
    </lineage>
</organism>
<evidence type="ECO:0000313" key="8">
    <source>
        <dbReference type="EMBL" id="PTU19537.1"/>
    </source>
</evidence>
<accession>A0A2T5LTD0</accession>
<dbReference type="Gene3D" id="1.20.1740.10">
    <property type="entry name" value="Amino acid/polyamine transporter I"/>
    <property type="match status" value="1"/>
</dbReference>
<feature type="transmembrane region" description="Helical" evidence="7">
    <location>
        <begin position="455"/>
        <end position="473"/>
    </location>
</feature>
<dbReference type="Pfam" id="PF13520">
    <property type="entry name" value="AA_permease_2"/>
    <property type="match status" value="1"/>
</dbReference>
<evidence type="ECO:0000256" key="4">
    <source>
        <dbReference type="ARBA" id="ARBA00022989"/>
    </source>
</evidence>
<keyword evidence="2" id="KW-0813">Transport</keyword>
<reference evidence="8 9" key="1">
    <citation type="journal article" date="2018" name="Proc. Natl. Acad. Sci. U.S.A.">
        <title>Linking secondary metabolites to gene clusters through genome sequencing of six diverse Aspergillus species.</title>
        <authorList>
            <person name="Kaerboelling I."/>
            <person name="Vesth T.C."/>
            <person name="Frisvad J.C."/>
            <person name="Nybo J.L."/>
            <person name="Theobald S."/>
            <person name="Kuo A."/>
            <person name="Bowyer P."/>
            <person name="Matsuda Y."/>
            <person name="Mondo S."/>
            <person name="Lyhne E.K."/>
            <person name="Kogle M.E."/>
            <person name="Clum A."/>
            <person name="Lipzen A."/>
            <person name="Salamov A."/>
            <person name="Ngan C.Y."/>
            <person name="Daum C."/>
            <person name="Chiniquy J."/>
            <person name="Barry K."/>
            <person name="LaButti K."/>
            <person name="Haridas S."/>
            <person name="Simmons B.A."/>
            <person name="Magnuson J.K."/>
            <person name="Mortensen U.H."/>
            <person name="Larsen T.O."/>
            <person name="Grigoriev I.V."/>
            <person name="Baker S.E."/>
            <person name="Andersen M.R."/>
        </authorList>
    </citation>
    <scope>NUCLEOTIDE SEQUENCE [LARGE SCALE GENOMIC DNA]</scope>
    <source>
        <strain evidence="8 9">IBT 24754</strain>
    </source>
</reference>
<evidence type="ECO:0000256" key="2">
    <source>
        <dbReference type="ARBA" id="ARBA00022448"/>
    </source>
</evidence>
<dbReference type="EMBL" id="MSFN02000006">
    <property type="protein sequence ID" value="PTU19537.1"/>
    <property type="molecule type" value="Genomic_DNA"/>
</dbReference>
<evidence type="ECO:0000313" key="9">
    <source>
        <dbReference type="Proteomes" id="UP000244073"/>
    </source>
</evidence>
<feature type="transmembrane region" description="Helical" evidence="7">
    <location>
        <begin position="196"/>
        <end position="219"/>
    </location>
</feature>
<evidence type="ECO:0000256" key="6">
    <source>
        <dbReference type="SAM" id="MobiDB-lite"/>
    </source>
</evidence>
<proteinExistence type="predicted"/>
<keyword evidence="3 7" id="KW-0812">Transmembrane</keyword>
<dbReference type="Proteomes" id="UP000244073">
    <property type="component" value="Unassembled WGS sequence"/>
</dbReference>
<dbReference type="RefSeq" id="XP_040750929.1">
    <property type="nucleotide sequence ID" value="XM_040897543.1"/>
</dbReference>
<name>A0A2T5LTD0_9EURO</name>
<dbReference type="GO" id="GO:0006865">
    <property type="term" value="P:amino acid transport"/>
    <property type="evidence" value="ECO:0007669"/>
    <property type="project" value="InterPro"/>
</dbReference>
<feature type="transmembrane region" description="Helical" evidence="7">
    <location>
        <begin position="382"/>
        <end position="404"/>
    </location>
</feature>
<comment type="subcellular location">
    <subcellularLocation>
        <location evidence="1">Membrane</location>
        <topology evidence="1">Multi-pass membrane protein</topology>
    </subcellularLocation>
</comment>
<dbReference type="InterPro" id="IPR004840">
    <property type="entry name" value="Amino_acid_permease_CS"/>
</dbReference>
<sequence length="525" mass="57018">MSMSSSKSIPPTRAGSCSKDPEVTSTLETTGPGDDERAVTLNKRYNFTTLVSIFIAINAGWESIVVSLYQVLIGGGPTVLVWGYVISAVGAICISLSLAEFASIWPSAAGQSHWTVALTPPKYRRVVGWYAAWILLFMTVLASVGATYASAMSLQACVSISNPDYVAERWHTYMIFIAVLVIAAVINIFEPRLIHHFSVFGLVVHVLGFFAIMITLLVTTKNKNSAKVVFGSIQDFTGWNNNAMAFFIGMLPGAYGFLAIDAPARYSEETKHPNTDVSRSMFWGIMGSVLIGIPFVLTLAFCMGDTQELLQNPTISLSPLALIILQSTGSKAAAIILSCTVIAVSFTASIDAVGGISRIIMAQARDRALPFSEVLSKVSPRWNTPIYAVLLACFLLLSIAAIYVGNSTAYYGIASGTVVMQVVSYTAPVILNFFFSKKMGIKYGPWNLGRLRYPINGIAIIIYIFLCCIMTFPTQMPATAENMNYASLIIGAVFIASTVMYFTWGRRNYFGPLFDLQGLETPVKA</sequence>
<keyword evidence="4 7" id="KW-1133">Transmembrane helix</keyword>
<keyword evidence="5 7" id="KW-0472">Membrane</keyword>
<feature type="transmembrane region" description="Helical" evidence="7">
    <location>
        <begin position="81"/>
        <end position="105"/>
    </location>
</feature>